<protein>
    <submittedName>
        <fullName evidence="1">Jg14211 protein</fullName>
    </submittedName>
</protein>
<proteinExistence type="predicted"/>
<evidence type="ECO:0000313" key="1">
    <source>
        <dbReference type="EMBL" id="CAH2234255.1"/>
    </source>
</evidence>
<dbReference type="Proteomes" id="UP000838756">
    <property type="component" value="Unassembled WGS sequence"/>
</dbReference>
<keyword evidence="2" id="KW-1185">Reference proteome</keyword>
<gene>
    <name evidence="1" type="primary">jg14211</name>
    <name evidence="1" type="ORF">PAEG_LOCUS12121</name>
</gene>
<reference evidence="1" key="1">
    <citation type="submission" date="2022-03" db="EMBL/GenBank/DDBJ databases">
        <authorList>
            <person name="Lindestad O."/>
        </authorList>
    </citation>
    <scope>NUCLEOTIDE SEQUENCE</scope>
</reference>
<dbReference type="EMBL" id="CAKXAJ010025042">
    <property type="protein sequence ID" value="CAH2234255.1"/>
    <property type="molecule type" value="Genomic_DNA"/>
</dbReference>
<dbReference type="AlphaFoldDB" id="A0A8S4REU0"/>
<accession>A0A8S4REU0</accession>
<comment type="caution">
    <text evidence="1">The sequence shown here is derived from an EMBL/GenBank/DDBJ whole genome shotgun (WGS) entry which is preliminary data.</text>
</comment>
<evidence type="ECO:0000313" key="2">
    <source>
        <dbReference type="Proteomes" id="UP000838756"/>
    </source>
</evidence>
<organism evidence="1 2">
    <name type="scientific">Pararge aegeria aegeria</name>
    <dbReference type="NCBI Taxonomy" id="348720"/>
    <lineage>
        <taxon>Eukaryota</taxon>
        <taxon>Metazoa</taxon>
        <taxon>Ecdysozoa</taxon>
        <taxon>Arthropoda</taxon>
        <taxon>Hexapoda</taxon>
        <taxon>Insecta</taxon>
        <taxon>Pterygota</taxon>
        <taxon>Neoptera</taxon>
        <taxon>Endopterygota</taxon>
        <taxon>Lepidoptera</taxon>
        <taxon>Glossata</taxon>
        <taxon>Ditrysia</taxon>
        <taxon>Papilionoidea</taxon>
        <taxon>Nymphalidae</taxon>
        <taxon>Satyrinae</taxon>
        <taxon>Satyrini</taxon>
        <taxon>Parargina</taxon>
        <taxon>Pararge</taxon>
    </lineage>
</organism>
<name>A0A8S4REU0_9NEOP</name>
<sequence length="89" mass="10391">MSQIRKSALFEDFSVQALRDFGRDVTKFPERCPSELDPAVHLCLQFREIYVSSFIITRILFGYNAWPVDKAVGEDTLLLFPQEEKYFLP</sequence>